<name>A0A3A9VXB6_9ACTN</name>
<sequence>MSTPLVGVVIATRNRASSLVTTLDRLTSLPERPPVLVVDNASSDGTPALLAERFPGVQVLALPRNRGALARNDGVRSLPARYIAFSDDDSWWEPGALAAAAELMEANPGIGLVAARTEVGPRRAPDPLNAVLAGSPLTRRPDLPGPPVLGFLGCAAVARRSAFLDVGGYHPLLFFGAEETLLAYDLAAAGWDVCYAPRVTAVHHPSTDPRARRSTLVRRNEVLTSWLRRPLPVALRDTWRLAREAPGDRAARRALGQLVPRLPAAWRGRRTLPDDVEADVRRLERLELSHAAG</sequence>
<evidence type="ECO:0000256" key="1">
    <source>
        <dbReference type="ARBA" id="ARBA00006739"/>
    </source>
</evidence>
<evidence type="ECO:0000313" key="5">
    <source>
        <dbReference type="EMBL" id="RKN05675.1"/>
    </source>
</evidence>
<evidence type="ECO:0000256" key="3">
    <source>
        <dbReference type="ARBA" id="ARBA00022679"/>
    </source>
</evidence>
<organism evidence="5 8">
    <name type="scientific">Streptomyces radicis</name>
    <dbReference type="NCBI Taxonomy" id="1750517"/>
    <lineage>
        <taxon>Bacteria</taxon>
        <taxon>Bacillati</taxon>
        <taxon>Actinomycetota</taxon>
        <taxon>Actinomycetes</taxon>
        <taxon>Kitasatosporales</taxon>
        <taxon>Streptomycetaceae</taxon>
        <taxon>Streptomyces</taxon>
    </lineage>
</organism>
<evidence type="ECO:0000313" key="6">
    <source>
        <dbReference type="EMBL" id="RKN17514.1"/>
    </source>
</evidence>
<evidence type="ECO:0000259" key="4">
    <source>
        <dbReference type="Pfam" id="PF00535"/>
    </source>
</evidence>
<reference evidence="7 8" key="1">
    <citation type="submission" date="2018-09" db="EMBL/GenBank/DDBJ databases">
        <title>Streptomyces sp. nov. DS1-2, an endophytic actinomycete isolated from roots of Dendrobium scabrilingue.</title>
        <authorList>
            <person name="Kuncharoen N."/>
            <person name="Kudo T."/>
            <person name="Ohkuma M."/>
            <person name="Yuki M."/>
            <person name="Tanasupawat S."/>
        </authorList>
    </citation>
    <scope>NUCLEOTIDE SEQUENCE [LARGE SCALE GENOMIC DNA]</scope>
    <source>
        <strain evidence="5 8">AZ1-7</strain>
        <strain evidence="6 7">DS1-2</strain>
    </source>
</reference>
<dbReference type="OrthoDB" id="9787979at2"/>
<dbReference type="Pfam" id="PF00535">
    <property type="entry name" value="Glycos_transf_2"/>
    <property type="match status" value="1"/>
</dbReference>
<keyword evidence="7" id="KW-1185">Reference proteome</keyword>
<comment type="caution">
    <text evidence="5">The sequence shown here is derived from an EMBL/GenBank/DDBJ whole genome shotgun (WGS) entry which is preliminary data.</text>
</comment>
<evidence type="ECO:0000313" key="8">
    <source>
        <dbReference type="Proteomes" id="UP000275024"/>
    </source>
</evidence>
<dbReference type="PANTHER" id="PTHR43685">
    <property type="entry name" value="GLYCOSYLTRANSFERASE"/>
    <property type="match status" value="1"/>
</dbReference>
<dbReference type="Proteomes" id="UP000268652">
    <property type="component" value="Unassembled WGS sequence"/>
</dbReference>
<dbReference type="RefSeq" id="WP_120699228.1">
    <property type="nucleotide sequence ID" value="NZ_RBDX01000025.1"/>
</dbReference>
<comment type="similarity">
    <text evidence="1">Belongs to the glycosyltransferase 2 family.</text>
</comment>
<dbReference type="EMBL" id="RBDY01000023">
    <property type="protein sequence ID" value="RKN17514.1"/>
    <property type="molecule type" value="Genomic_DNA"/>
</dbReference>
<dbReference type="InterPro" id="IPR001173">
    <property type="entry name" value="Glyco_trans_2-like"/>
</dbReference>
<dbReference type="InterPro" id="IPR029044">
    <property type="entry name" value="Nucleotide-diphossugar_trans"/>
</dbReference>
<accession>A0A3A9VXB6</accession>
<dbReference type="SUPFAM" id="SSF53448">
    <property type="entry name" value="Nucleotide-diphospho-sugar transferases"/>
    <property type="match status" value="1"/>
</dbReference>
<dbReference type="InterPro" id="IPR050834">
    <property type="entry name" value="Glycosyltransf_2"/>
</dbReference>
<dbReference type="PANTHER" id="PTHR43685:SF5">
    <property type="entry name" value="GLYCOSYLTRANSFERASE EPSE-RELATED"/>
    <property type="match status" value="1"/>
</dbReference>
<dbReference type="Proteomes" id="UP000275024">
    <property type="component" value="Unassembled WGS sequence"/>
</dbReference>
<gene>
    <name evidence="6" type="ORF">D7318_23755</name>
    <name evidence="5" type="ORF">D7319_24390</name>
</gene>
<proteinExistence type="inferred from homology"/>
<dbReference type="EMBL" id="RBDX01000025">
    <property type="protein sequence ID" value="RKN05675.1"/>
    <property type="molecule type" value="Genomic_DNA"/>
</dbReference>
<keyword evidence="2" id="KW-0328">Glycosyltransferase</keyword>
<feature type="domain" description="Glycosyltransferase 2-like" evidence="4">
    <location>
        <begin position="8"/>
        <end position="164"/>
    </location>
</feature>
<evidence type="ECO:0000256" key="2">
    <source>
        <dbReference type="ARBA" id="ARBA00022676"/>
    </source>
</evidence>
<dbReference type="AlphaFoldDB" id="A0A3A9VXB6"/>
<evidence type="ECO:0000313" key="7">
    <source>
        <dbReference type="Proteomes" id="UP000268652"/>
    </source>
</evidence>
<dbReference type="Gene3D" id="3.90.550.10">
    <property type="entry name" value="Spore Coat Polysaccharide Biosynthesis Protein SpsA, Chain A"/>
    <property type="match status" value="1"/>
</dbReference>
<keyword evidence="3 5" id="KW-0808">Transferase</keyword>
<dbReference type="GO" id="GO:0016757">
    <property type="term" value="F:glycosyltransferase activity"/>
    <property type="evidence" value="ECO:0007669"/>
    <property type="project" value="UniProtKB-KW"/>
</dbReference>
<protein>
    <submittedName>
        <fullName evidence="5">Glycosyltransferase</fullName>
    </submittedName>
</protein>